<dbReference type="Proteomes" id="UP000276133">
    <property type="component" value="Unassembled WGS sequence"/>
</dbReference>
<reference evidence="5 6" key="1">
    <citation type="journal article" date="2018" name="Sci. Rep.">
        <title>Genomic signatures of local adaptation to the degree of environmental predictability in rotifers.</title>
        <authorList>
            <person name="Franch-Gras L."/>
            <person name="Hahn C."/>
            <person name="Garcia-Roger E.M."/>
            <person name="Carmona M.J."/>
            <person name="Serra M."/>
            <person name="Gomez A."/>
        </authorList>
    </citation>
    <scope>NUCLEOTIDE SEQUENCE [LARGE SCALE GENOMIC DNA]</scope>
    <source>
        <strain evidence="5">HYR1</strain>
    </source>
</reference>
<dbReference type="STRING" id="10195.A0A3M7S8N2"/>
<dbReference type="InterPro" id="IPR014756">
    <property type="entry name" value="Ig_E-set"/>
</dbReference>
<evidence type="ECO:0000256" key="1">
    <source>
        <dbReference type="ARBA" id="ARBA00004613"/>
    </source>
</evidence>
<dbReference type="PANTHER" id="PTHR11306:SF36">
    <property type="entry name" value="NIEMANN-PICK TYPE C-2C-RELATED"/>
    <property type="match status" value="1"/>
</dbReference>
<keyword evidence="3" id="KW-0964">Secreted</keyword>
<comment type="similarity">
    <text evidence="2">Belongs to the NPC2 family.</text>
</comment>
<dbReference type="Pfam" id="PF02221">
    <property type="entry name" value="E1_DerP2_DerF2"/>
    <property type="match status" value="1"/>
</dbReference>
<proteinExistence type="inferred from homology"/>
<dbReference type="SMART" id="SM00737">
    <property type="entry name" value="ML"/>
    <property type="match status" value="1"/>
</dbReference>
<comment type="caution">
    <text evidence="5">The sequence shown here is derived from an EMBL/GenBank/DDBJ whole genome shotgun (WGS) entry which is preliminary data.</text>
</comment>
<comment type="subcellular location">
    <subcellularLocation>
        <location evidence="1">Secreted</location>
    </subcellularLocation>
</comment>
<evidence type="ECO:0000259" key="4">
    <source>
        <dbReference type="SMART" id="SM00737"/>
    </source>
</evidence>
<accession>A0A3M7S8N2</accession>
<dbReference type="Gene3D" id="2.60.40.770">
    <property type="match status" value="1"/>
</dbReference>
<dbReference type="AlphaFoldDB" id="A0A3M7S8N2"/>
<dbReference type="EMBL" id="REGN01001877">
    <property type="protein sequence ID" value="RNA31948.1"/>
    <property type="molecule type" value="Genomic_DNA"/>
</dbReference>
<keyword evidence="6" id="KW-1185">Reference proteome</keyword>
<protein>
    <submittedName>
        <fullName evidence="5">Epididymal secretory E1</fullName>
    </submittedName>
</protein>
<dbReference type="GO" id="GO:0015918">
    <property type="term" value="P:sterol transport"/>
    <property type="evidence" value="ECO:0007669"/>
    <property type="project" value="InterPro"/>
</dbReference>
<evidence type="ECO:0000313" key="5">
    <source>
        <dbReference type="EMBL" id="RNA31948.1"/>
    </source>
</evidence>
<sequence length="156" mass="17318">MTKFLILNQQCSHLLFSQQLLEFLKLNWISKIALGSKNGAVKSIEVEGCTETPCKLIRGKNANVKIKFIPTISTITLRPRFTATVSGFSLNFSLDENDGCLLGASCPADRNVENQIEFSVPILNSFPIVKGQIKMRIVGDRNINIVCIEMPMQTSN</sequence>
<gene>
    <name evidence="5" type="ORF">BpHYR1_011130</name>
</gene>
<feature type="domain" description="MD-2-related lipid-recognition" evidence="4">
    <location>
        <begin position="35"/>
        <end position="152"/>
    </location>
</feature>
<evidence type="ECO:0000313" key="6">
    <source>
        <dbReference type="Proteomes" id="UP000276133"/>
    </source>
</evidence>
<dbReference type="GO" id="GO:0032934">
    <property type="term" value="F:sterol binding"/>
    <property type="evidence" value="ECO:0007669"/>
    <property type="project" value="InterPro"/>
</dbReference>
<dbReference type="GO" id="GO:0005576">
    <property type="term" value="C:extracellular region"/>
    <property type="evidence" value="ECO:0007669"/>
    <property type="project" value="UniProtKB-SubCell"/>
</dbReference>
<dbReference type="OrthoDB" id="6489092at2759"/>
<dbReference type="InterPro" id="IPR003172">
    <property type="entry name" value="ML_dom"/>
</dbReference>
<dbReference type="FunFam" id="2.60.40.770:FF:000001">
    <property type="entry name" value="NPC intracellular cholesterol transporter 2"/>
    <property type="match status" value="1"/>
</dbReference>
<organism evidence="5 6">
    <name type="scientific">Brachionus plicatilis</name>
    <name type="common">Marine rotifer</name>
    <name type="synonym">Brachionus muelleri</name>
    <dbReference type="NCBI Taxonomy" id="10195"/>
    <lineage>
        <taxon>Eukaryota</taxon>
        <taxon>Metazoa</taxon>
        <taxon>Spiralia</taxon>
        <taxon>Gnathifera</taxon>
        <taxon>Rotifera</taxon>
        <taxon>Eurotatoria</taxon>
        <taxon>Monogononta</taxon>
        <taxon>Pseudotrocha</taxon>
        <taxon>Ploima</taxon>
        <taxon>Brachionidae</taxon>
        <taxon>Brachionus</taxon>
    </lineage>
</organism>
<dbReference type="InterPro" id="IPR039670">
    <property type="entry name" value="NPC2-like"/>
</dbReference>
<dbReference type="SUPFAM" id="SSF81296">
    <property type="entry name" value="E set domains"/>
    <property type="match status" value="1"/>
</dbReference>
<dbReference type="PANTHER" id="PTHR11306">
    <property type="entry name" value="NIEMANN PICK TYPE C2 PROTEIN NPC2-RELATED"/>
    <property type="match status" value="1"/>
</dbReference>
<evidence type="ECO:0000256" key="2">
    <source>
        <dbReference type="ARBA" id="ARBA00006370"/>
    </source>
</evidence>
<evidence type="ECO:0000256" key="3">
    <source>
        <dbReference type="ARBA" id="ARBA00022525"/>
    </source>
</evidence>
<name>A0A3M7S8N2_BRAPC</name>